<comment type="subcellular location">
    <subcellularLocation>
        <location evidence="1">Endomembrane system</location>
    </subcellularLocation>
</comment>
<dbReference type="InterPro" id="IPR019533">
    <property type="entry name" value="Peptidase_S26"/>
</dbReference>
<dbReference type="InterPro" id="IPR036286">
    <property type="entry name" value="LexA/Signal_pep-like_sf"/>
</dbReference>
<dbReference type="InterPro" id="IPR001733">
    <property type="entry name" value="Peptidase_S26B"/>
</dbReference>
<dbReference type="MEROPS" id="S26.A11"/>
<feature type="transmembrane region" description="Helical" evidence="6">
    <location>
        <begin position="139"/>
        <end position="157"/>
    </location>
</feature>
<keyword evidence="9" id="KW-1185">Reference proteome</keyword>
<dbReference type="GO" id="GO:0006465">
    <property type="term" value="P:signal peptide processing"/>
    <property type="evidence" value="ECO:0007669"/>
    <property type="project" value="InterPro"/>
</dbReference>
<feature type="domain" description="Peptidase S24/S26A/S26B/S26C" evidence="7">
    <location>
        <begin position="30"/>
        <end position="87"/>
    </location>
</feature>
<dbReference type="EMBL" id="CP002588">
    <property type="protein sequence ID" value="AEA47427.1"/>
    <property type="molecule type" value="Genomic_DNA"/>
</dbReference>
<dbReference type="GeneID" id="10394547"/>
<dbReference type="GO" id="GO:0004252">
    <property type="term" value="F:serine-type endopeptidase activity"/>
    <property type="evidence" value="ECO:0007669"/>
    <property type="project" value="InterPro"/>
</dbReference>
<protein>
    <submittedName>
        <fullName evidence="8">Peptidase S26B, signal peptidase</fullName>
    </submittedName>
</protein>
<evidence type="ECO:0000256" key="2">
    <source>
        <dbReference type="ARBA" id="ARBA00022670"/>
    </source>
</evidence>
<keyword evidence="4 6" id="KW-1133">Transmembrane helix</keyword>
<dbReference type="PANTHER" id="PTHR10806">
    <property type="entry name" value="SIGNAL PEPTIDASE COMPLEX CATALYTIC SUBUNIT SEC11"/>
    <property type="match status" value="1"/>
</dbReference>
<evidence type="ECO:0000256" key="5">
    <source>
        <dbReference type="ARBA" id="ARBA00023136"/>
    </source>
</evidence>
<dbReference type="InterPro" id="IPR015927">
    <property type="entry name" value="Peptidase_S24_S26A/B/C"/>
</dbReference>
<dbReference type="AlphaFoldDB" id="F2KNV0"/>
<evidence type="ECO:0000256" key="3">
    <source>
        <dbReference type="ARBA" id="ARBA00022692"/>
    </source>
</evidence>
<dbReference type="Gene3D" id="2.10.109.10">
    <property type="entry name" value="Umud Fragment, subunit A"/>
    <property type="match status" value="1"/>
</dbReference>
<dbReference type="GO" id="GO:0016020">
    <property type="term" value="C:membrane"/>
    <property type="evidence" value="ECO:0007669"/>
    <property type="project" value="InterPro"/>
</dbReference>
<dbReference type="PRINTS" id="PR00728">
    <property type="entry name" value="SIGNALPTASE"/>
</dbReference>
<accession>F2KNV0</accession>
<dbReference type="SUPFAM" id="SSF51306">
    <property type="entry name" value="LexA/Signal peptidase"/>
    <property type="match status" value="1"/>
</dbReference>
<proteinExistence type="predicted"/>
<dbReference type="GO" id="GO:0012505">
    <property type="term" value="C:endomembrane system"/>
    <property type="evidence" value="ECO:0007669"/>
    <property type="project" value="UniProtKB-SubCell"/>
</dbReference>
<keyword evidence="2" id="KW-0378">Hydrolase</keyword>
<feature type="transmembrane region" description="Helical" evidence="6">
    <location>
        <begin position="7"/>
        <end position="26"/>
    </location>
</feature>
<evidence type="ECO:0000313" key="8">
    <source>
        <dbReference type="EMBL" id="AEA47427.1"/>
    </source>
</evidence>
<keyword evidence="5 6" id="KW-0472">Membrane</keyword>
<evidence type="ECO:0000313" key="9">
    <source>
        <dbReference type="Proteomes" id="UP000008136"/>
    </source>
</evidence>
<feature type="transmembrane region" description="Helical" evidence="6">
    <location>
        <begin position="178"/>
        <end position="198"/>
    </location>
</feature>
<dbReference type="PANTHER" id="PTHR10806:SF6">
    <property type="entry name" value="SIGNAL PEPTIDASE COMPLEX CATALYTIC SUBUNIT SEC11"/>
    <property type="match status" value="1"/>
</dbReference>
<dbReference type="NCBIfam" id="TIGR02228">
    <property type="entry name" value="sigpep_I_arch"/>
    <property type="match status" value="1"/>
</dbReference>
<dbReference type="RefSeq" id="WP_013684088.1">
    <property type="nucleotide sequence ID" value="NC_015320.1"/>
</dbReference>
<dbReference type="Proteomes" id="UP000008136">
    <property type="component" value="Chromosome"/>
</dbReference>
<feature type="transmembrane region" description="Helical" evidence="6">
    <location>
        <begin position="298"/>
        <end position="325"/>
    </location>
</feature>
<reference evidence="8 9" key="1">
    <citation type="submission" date="2011-03" db="EMBL/GenBank/DDBJ databases">
        <title>The complete genome of Archaeoglobus veneficus SNP6.</title>
        <authorList>
            <consortium name="US DOE Joint Genome Institute (JGI-PGF)"/>
            <person name="Lucas S."/>
            <person name="Copeland A."/>
            <person name="Lapidus A."/>
            <person name="Bruce D."/>
            <person name="Goodwin L."/>
            <person name="Pitluck S."/>
            <person name="Kyrpides N."/>
            <person name="Mavromatis K."/>
            <person name="Pagani I."/>
            <person name="Ivanova N."/>
            <person name="Mikhailova N."/>
            <person name="Lu M."/>
            <person name="Detter J.C."/>
            <person name="Tapia R."/>
            <person name="Han C."/>
            <person name="Land M."/>
            <person name="Hauser L."/>
            <person name="Markowitz V."/>
            <person name="Cheng J.-F."/>
            <person name="Hugenholtz P."/>
            <person name="Woyke T."/>
            <person name="Wu D."/>
            <person name="Spring S."/>
            <person name="Brambilla E."/>
            <person name="Klenk H.-P."/>
            <person name="Eisen J.A."/>
        </authorList>
    </citation>
    <scope>NUCLEOTIDE SEQUENCE [LARGE SCALE GENOMIC DNA]</scope>
    <source>
        <strain>SNP6</strain>
    </source>
</reference>
<keyword evidence="2" id="KW-0645">Protease</keyword>
<dbReference type="Pfam" id="PF00717">
    <property type="entry name" value="Peptidase_S24"/>
    <property type="match status" value="1"/>
</dbReference>
<dbReference type="HOGENOM" id="CLU_037192_0_0_2"/>
<dbReference type="KEGG" id="ave:Arcve_1424"/>
<evidence type="ECO:0000256" key="6">
    <source>
        <dbReference type="SAM" id="Phobius"/>
    </source>
</evidence>
<sequence>MRTIVEFIIISGIVMLSAVSIVGALFDRPVLLSYVTSDSMEPTINRYDLFFINPFSHQYSKGDIIVFKSEGKWVCHRVYAVVDDGYITKGDNNVATDQSGGKNIVRSENIAGKVITIFGKLILIPGVGTYTGSISSLVWKNKLLFLVIFSLAGLFSLTGGKGRRQRNRRYIKLRHSQLYTIMCFSVLIIVSLLSVALITPHNISYGTTSAAGVRPEWVSPGDVFEREIEIKNHGIYPYYFYVKSESPRAEVEEGFFLMPGDGAVVSVVIHAPDDTGIYSEKVLVCKYLPLAPLAVFDALAAVSVYLPIMFVNFEIGILMLILYPLAESSEVYKVRNPLTRRV</sequence>
<dbReference type="eggNOG" id="arCOG01740">
    <property type="taxonomic scope" value="Archaea"/>
</dbReference>
<evidence type="ECO:0000256" key="4">
    <source>
        <dbReference type="ARBA" id="ARBA00022989"/>
    </source>
</evidence>
<name>F2KNV0_ARCVS</name>
<evidence type="ECO:0000256" key="1">
    <source>
        <dbReference type="ARBA" id="ARBA00004308"/>
    </source>
</evidence>
<evidence type="ECO:0000259" key="7">
    <source>
        <dbReference type="Pfam" id="PF00717"/>
    </source>
</evidence>
<dbReference type="OrthoDB" id="50404at2157"/>
<dbReference type="CDD" id="cd06530">
    <property type="entry name" value="S26_SPase_I"/>
    <property type="match status" value="1"/>
</dbReference>
<organism evidence="8 9">
    <name type="scientific">Archaeoglobus veneficus (strain DSM 11195 / SNP6)</name>
    <dbReference type="NCBI Taxonomy" id="693661"/>
    <lineage>
        <taxon>Archaea</taxon>
        <taxon>Methanobacteriati</taxon>
        <taxon>Methanobacteriota</taxon>
        <taxon>Archaeoglobi</taxon>
        <taxon>Archaeoglobales</taxon>
        <taxon>Archaeoglobaceae</taxon>
        <taxon>Archaeoglobus</taxon>
    </lineage>
</organism>
<dbReference type="STRING" id="693661.Arcve_1424"/>
<gene>
    <name evidence="8" type="ordered locus">Arcve_1424</name>
</gene>
<keyword evidence="3 6" id="KW-0812">Transmembrane</keyword>